<keyword evidence="1" id="KW-0732">Signal</keyword>
<dbReference type="GeneID" id="26250502"/>
<dbReference type="InterPro" id="IPR008979">
    <property type="entry name" value="Galactose-bd-like_sf"/>
</dbReference>
<dbReference type="HOGENOM" id="CLU_544006_0_0_1"/>
<organism evidence="2 3">
    <name type="scientific">Bipolaris victoriae (strain FI3)</name>
    <name type="common">Victoria blight of oats agent</name>
    <name type="synonym">Cochliobolus victoriae</name>
    <dbReference type="NCBI Taxonomy" id="930091"/>
    <lineage>
        <taxon>Eukaryota</taxon>
        <taxon>Fungi</taxon>
        <taxon>Dikarya</taxon>
        <taxon>Ascomycota</taxon>
        <taxon>Pezizomycotina</taxon>
        <taxon>Dothideomycetes</taxon>
        <taxon>Pleosporomycetidae</taxon>
        <taxon>Pleosporales</taxon>
        <taxon>Pleosporineae</taxon>
        <taxon>Pleosporaceae</taxon>
        <taxon>Bipolaris</taxon>
    </lineage>
</organism>
<dbReference type="AlphaFoldDB" id="W7EB61"/>
<name>W7EB61_BIPV3</name>
<gene>
    <name evidence="2" type="ORF">COCVIDRAFT_114190</name>
</gene>
<evidence type="ECO:0000313" key="3">
    <source>
        <dbReference type="Proteomes" id="UP000054337"/>
    </source>
</evidence>
<dbReference type="Proteomes" id="UP000054337">
    <property type="component" value="Unassembled WGS sequence"/>
</dbReference>
<feature type="chain" id="PRO_5004893717" description="CBM-cenC domain-containing protein" evidence="1">
    <location>
        <begin position="19"/>
        <end position="506"/>
    </location>
</feature>
<protein>
    <recommendedName>
        <fullName evidence="4">CBM-cenC domain-containing protein</fullName>
    </recommendedName>
</protein>
<accession>W7EB61</accession>
<sequence length="506" mass="53879">MRSFIAPLVLSFAIATSANEMCGLVSDVVQVLHAVSYAPELCSTLLQISAATATSVVTETMTETRSIKTTETSTETETITDIETTITGTRTSTADAVSVTSTETVTVQACRPKVTLKKRSAALETVSASKTCTKTESSSTTDTYPTLSTSTVETSTISTSAITFSSSSPGSYKAMSSYPTVSSTFEYRYVVASSVVRPHDAVTSSIIQQYSSANSIIYQPYSTVASTTTITSPVGPSTPTPLVLCAEGPPELQRFECARITQGCSCLSRESPTVTQIVFSSVTVVEQSTTTFIAHITTTAAITSTQSIDVTEHYTPTTTIVAIVTETAPAPDFDNDSNNCGACGNVCSNDDICSLGRCVSRNPIPTQAVVNPGFEDLSTAPWVLFPGGYEIVNTGNPEYGLKTPRVSRRPGLFASIRQIPTVLPGTYIVQFSIKIEGPDPSRCFVQLTGVAEKDYGRATNSDWNTYSYTLTSAGSNNDFIRIVVSCDPSPQNGFVYFDNITIKSIS</sequence>
<evidence type="ECO:0008006" key="4">
    <source>
        <dbReference type="Google" id="ProtNLM"/>
    </source>
</evidence>
<proteinExistence type="predicted"/>
<dbReference type="Gene3D" id="2.60.120.260">
    <property type="entry name" value="Galactose-binding domain-like"/>
    <property type="match status" value="1"/>
</dbReference>
<dbReference type="RefSeq" id="XP_014550922.1">
    <property type="nucleotide sequence ID" value="XM_014695436.1"/>
</dbReference>
<dbReference type="SUPFAM" id="SSF49785">
    <property type="entry name" value="Galactose-binding domain-like"/>
    <property type="match status" value="1"/>
</dbReference>
<evidence type="ECO:0000313" key="2">
    <source>
        <dbReference type="EMBL" id="EUN21347.1"/>
    </source>
</evidence>
<dbReference type="EMBL" id="KI968852">
    <property type="protein sequence ID" value="EUN21347.1"/>
    <property type="molecule type" value="Genomic_DNA"/>
</dbReference>
<evidence type="ECO:0000256" key="1">
    <source>
        <dbReference type="SAM" id="SignalP"/>
    </source>
</evidence>
<reference evidence="2 3" key="1">
    <citation type="journal article" date="2013" name="PLoS Genet.">
        <title>Comparative genome structure, secondary metabolite, and effector coding capacity across Cochliobolus pathogens.</title>
        <authorList>
            <person name="Condon B.J."/>
            <person name="Leng Y."/>
            <person name="Wu D."/>
            <person name="Bushley K.E."/>
            <person name="Ohm R.A."/>
            <person name="Otillar R."/>
            <person name="Martin J."/>
            <person name="Schackwitz W."/>
            <person name="Grimwood J."/>
            <person name="MohdZainudin N."/>
            <person name="Xue C."/>
            <person name="Wang R."/>
            <person name="Manning V.A."/>
            <person name="Dhillon B."/>
            <person name="Tu Z.J."/>
            <person name="Steffenson B.J."/>
            <person name="Salamov A."/>
            <person name="Sun H."/>
            <person name="Lowry S."/>
            <person name="LaButti K."/>
            <person name="Han J."/>
            <person name="Copeland A."/>
            <person name="Lindquist E."/>
            <person name="Barry K."/>
            <person name="Schmutz J."/>
            <person name="Baker S.E."/>
            <person name="Ciuffetti L.M."/>
            <person name="Grigoriev I.V."/>
            <person name="Zhong S."/>
            <person name="Turgeon B.G."/>
        </authorList>
    </citation>
    <scope>NUCLEOTIDE SEQUENCE [LARGE SCALE GENOMIC DNA]</scope>
    <source>
        <strain evidence="2 3">FI3</strain>
    </source>
</reference>
<keyword evidence="3" id="KW-1185">Reference proteome</keyword>
<feature type="signal peptide" evidence="1">
    <location>
        <begin position="1"/>
        <end position="18"/>
    </location>
</feature>